<dbReference type="PROSITE" id="PS01229">
    <property type="entry name" value="COF_2"/>
    <property type="match status" value="1"/>
</dbReference>
<dbReference type="SUPFAM" id="SSF81653">
    <property type="entry name" value="Calcium ATPase, transduction domain A"/>
    <property type="match status" value="1"/>
</dbReference>
<evidence type="ECO:0000256" key="10">
    <source>
        <dbReference type="ARBA" id="ARBA00022842"/>
    </source>
</evidence>
<comment type="subcellular location">
    <subcellularLocation>
        <location evidence="1">Cell membrane</location>
        <topology evidence="1">Multi-pass membrane protein</topology>
    </subcellularLocation>
</comment>
<keyword evidence="5" id="KW-0597">Phosphoprotein</keyword>
<evidence type="ECO:0000256" key="15">
    <source>
        <dbReference type="RuleBase" id="RU362081"/>
    </source>
</evidence>
<dbReference type="SUPFAM" id="SSF81665">
    <property type="entry name" value="Calcium ATPase, transmembrane domain M"/>
    <property type="match status" value="1"/>
</dbReference>
<evidence type="ECO:0000256" key="7">
    <source>
        <dbReference type="ARBA" id="ARBA00022723"/>
    </source>
</evidence>
<feature type="chain" id="PRO_5046887582" evidence="16">
    <location>
        <begin position="20"/>
        <end position="804"/>
    </location>
</feature>
<keyword evidence="19" id="KW-1185">Reference proteome</keyword>
<dbReference type="Gene3D" id="3.30.70.100">
    <property type="match status" value="1"/>
</dbReference>
<evidence type="ECO:0000259" key="17">
    <source>
        <dbReference type="PROSITE" id="PS50846"/>
    </source>
</evidence>
<protein>
    <submittedName>
        <fullName evidence="18">Heavy metal translocating P-type ATPase</fullName>
    </submittedName>
</protein>
<dbReference type="InterPro" id="IPR006121">
    <property type="entry name" value="HMA_dom"/>
</dbReference>
<accession>A0ABP9L700</accession>
<dbReference type="PRINTS" id="PR00120">
    <property type="entry name" value="HATPASE"/>
</dbReference>
<evidence type="ECO:0000256" key="3">
    <source>
        <dbReference type="ARBA" id="ARBA00022448"/>
    </source>
</evidence>
<dbReference type="InterPro" id="IPR021993">
    <property type="entry name" value="ATPase-cat-bd"/>
</dbReference>
<feature type="transmembrane region" description="Helical" evidence="15">
    <location>
        <begin position="751"/>
        <end position="767"/>
    </location>
</feature>
<gene>
    <name evidence="18" type="ORF">GCM10025759_07390</name>
</gene>
<dbReference type="Pfam" id="PF00122">
    <property type="entry name" value="E1-E2_ATPase"/>
    <property type="match status" value="1"/>
</dbReference>
<feature type="transmembrane region" description="Helical" evidence="15">
    <location>
        <begin position="251"/>
        <end position="267"/>
    </location>
</feature>
<reference evidence="19" key="1">
    <citation type="journal article" date="2019" name="Int. J. Syst. Evol. Microbiol.">
        <title>The Global Catalogue of Microorganisms (GCM) 10K type strain sequencing project: providing services to taxonomists for standard genome sequencing and annotation.</title>
        <authorList>
            <consortium name="The Broad Institute Genomics Platform"/>
            <consortium name="The Broad Institute Genome Sequencing Center for Infectious Disease"/>
            <person name="Wu L."/>
            <person name="Ma J."/>
        </authorList>
    </citation>
    <scope>NUCLEOTIDE SEQUENCE [LARGE SCALE GENOMIC DNA]</scope>
    <source>
        <strain evidence="19">JCM 19212</strain>
    </source>
</reference>
<dbReference type="CDD" id="cd00371">
    <property type="entry name" value="HMA"/>
    <property type="match status" value="1"/>
</dbReference>
<dbReference type="InterPro" id="IPR008250">
    <property type="entry name" value="ATPase_P-typ_transduc_dom_A_sf"/>
</dbReference>
<dbReference type="CDD" id="cd02079">
    <property type="entry name" value="P-type_ATPase_HM"/>
    <property type="match status" value="1"/>
</dbReference>
<evidence type="ECO:0000313" key="18">
    <source>
        <dbReference type="EMBL" id="GAA5070012.1"/>
    </source>
</evidence>
<keyword evidence="9 15" id="KW-0067">ATP-binding</keyword>
<evidence type="ECO:0000256" key="5">
    <source>
        <dbReference type="ARBA" id="ARBA00022553"/>
    </source>
</evidence>
<evidence type="ECO:0000256" key="13">
    <source>
        <dbReference type="ARBA" id="ARBA00023065"/>
    </source>
</evidence>
<evidence type="ECO:0000256" key="11">
    <source>
        <dbReference type="ARBA" id="ARBA00022967"/>
    </source>
</evidence>
<name>A0ABP9L700_9GAMM</name>
<evidence type="ECO:0000256" key="9">
    <source>
        <dbReference type="ARBA" id="ARBA00022840"/>
    </source>
</evidence>
<feature type="transmembrane region" description="Helical" evidence="15">
    <location>
        <begin position="279"/>
        <end position="297"/>
    </location>
</feature>
<dbReference type="InterPro" id="IPR023299">
    <property type="entry name" value="ATPase_P-typ_cyto_dom_N"/>
</dbReference>
<keyword evidence="4 15" id="KW-1003">Cell membrane</keyword>
<dbReference type="PRINTS" id="PR00119">
    <property type="entry name" value="CATATPASE"/>
</dbReference>
<dbReference type="Gene3D" id="2.70.150.10">
    <property type="entry name" value="Calcium-transporting ATPase, cytoplasmic transduction domain A"/>
    <property type="match status" value="1"/>
</dbReference>
<dbReference type="PROSITE" id="PS50846">
    <property type="entry name" value="HMA_2"/>
    <property type="match status" value="1"/>
</dbReference>
<feature type="signal peptide" evidence="16">
    <location>
        <begin position="1"/>
        <end position="19"/>
    </location>
</feature>
<evidence type="ECO:0000256" key="4">
    <source>
        <dbReference type="ARBA" id="ARBA00022475"/>
    </source>
</evidence>
<dbReference type="SUPFAM" id="SSF55008">
    <property type="entry name" value="HMA, heavy metal-associated domain"/>
    <property type="match status" value="1"/>
</dbReference>
<dbReference type="NCBIfam" id="TIGR01525">
    <property type="entry name" value="ATPase-IB_hvy"/>
    <property type="match status" value="1"/>
</dbReference>
<dbReference type="Gene3D" id="3.40.1110.10">
    <property type="entry name" value="Calcium-transporting ATPase, cytoplasmic domain N"/>
    <property type="match status" value="1"/>
</dbReference>
<feature type="transmembrane region" description="Helical" evidence="15">
    <location>
        <begin position="463"/>
        <end position="486"/>
    </location>
</feature>
<organism evidence="18 19">
    <name type="scientific">Lysobacter panacisoli</name>
    <dbReference type="NCBI Taxonomy" id="1255263"/>
    <lineage>
        <taxon>Bacteria</taxon>
        <taxon>Pseudomonadati</taxon>
        <taxon>Pseudomonadota</taxon>
        <taxon>Gammaproteobacteria</taxon>
        <taxon>Lysobacterales</taxon>
        <taxon>Lysobacteraceae</taxon>
        <taxon>Lysobacter</taxon>
    </lineage>
</organism>
<sequence>MTVMAVAASLAASSTASRADCAHCGATLAGDAVAQGNEAFCCSGCAAAATWIHQAALDDYYQLRTVPAGRVDPASADFGAWDRDVVLAEHSRIVPGGREITVLTDAMRCAACAWLIDRALRRHPGVLDAGANAVTGRVVIAWDPARVTLSTLMSRLNALGYRPWLATGEAREQAKRKERRRWLLRLGVAGLGAVQAMMFAEALYLDTAQQMPIATRDFFRWITFLVSTPVVFYAGWPFLEGMWNELRGRRIGMDTLIAGSTLLAYFASVVETVRGGVHVWYDAAVMFVLLLLVARMFEQRARGIASAQVDALARARPALATREDREGRPQQIPVGELLVGDVVRVAAGEAVPADGILLDASSSFDEALITGESAPVRREPGDQALAGSICREQSARLRLTRIGADTRLSELTRLVEHAQGSRPQLARAAERVAGGFLVVLLLCAVATWAWWRAHDPARAFEVTLALLVVSCPCALSLAIPTALTVAHGTLARMGVLGLRGDALSTLARVDRVILDKTGTLSSGGPQLDSAQAFEGFETDAALAIAAALERDSTHPLAQAFTGIDTPHVAQQVRTVPGQGIEGRIDGQEWRLGRADFAAGDADDGALWLGHGGRAVARFTVREALRDDAREAVSALREAGLKVELCSGDASVAVARFARQVGIDDAHARQTPEQKLALVRERQAQGDVVVMVGDGLNDAPVLAGADASLAMAEGATLAQRAADFVVTSPSLLRIPQAIDLARRAQRVVRQNLAWALGYNLLAIPLAATGHVTPWIAALGMAGSSLLVTLNALRLGRGATTSRRRA</sequence>
<feature type="transmembrane region" description="Helical" evidence="15">
    <location>
        <begin position="432"/>
        <end position="451"/>
    </location>
</feature>
<dbReference type="InterPro" id="IPR001757">
    <property type="entry name" value="P_typ_ATPase"/>
</dbReference>
<feature type="transmembrane region" description="Helical" evidence="15">
    <location>
        <begin position="773"/>
        <end position="793"/>
    </location>
</feature>
<keyword evidence="11" id="KW-1278">Translocase</keyword>
<dbReference type="InterPro" id="IPR059000">
    <property type="entry name" value="ATPase_P-type_domA"/>
</dbReference>
<dbReference type="Pfam" id="PF12156">
    <property type="entry name" value="ATPase-cat_bd"/>
    <property type="match status" value="1"/>
</dbReference>
<keyword evidence="3" id="KW-0813">Transport</keyword>
<dbReference type="NCBIfam" id="TIGR01511">
    <property type="entry name" value="ATPase-IB1_Cu"/>
    <property type="match status" value="1"/>
</dbReference>
<dbReference type="NCBIfam" id="TIGR01512">
    <property type="entry name" value="ATPase-IB2_Cd"/>
    <property type="match status" value="1"/>
</dbReference>
<evidence type="ECO:0000256" key="14">
    <source>
        <dbReference type="ARBA" id="ARBA00023136"/>
    </source>
</evidence>
<dbReference type="PANTHER" id="PTHR43520">
    <property type="entry name" value="ATP7, ISOFORM B"/>
    <property type="match status" value="1"/>
</dbReference>
<dbReference type="Pfam" id="PF00403">
    <property type="entry name" value="HMA"/>
    <property type="match status" value="1"/>
</dbReference>
<keyword evidence="10" id="KW-0460">Magnesium</keyword>
<evidence type="ECO:0000256" key="12">
    <source>
        <dbReference type="ARBA" id="ARBA00022989"/>
    </source>
</evidence>
<evidence type="ECO:0000256" key="16">
    <source>
        <dbReference type="SAM" id="SignalP"/>
    </source>
</evidence>
<comment type="caution">
    <text evidence="18">The sequence shown here is derived from an EMBL/GenBank/DDBJ whole genome shotgun (WGS) entry which is preliminary data.</text>
</comment>
<evidence type="ECO:0000256" key="2">
    <source>
        <dbReference type="ARBA" id="ARBA00006024"/>
    </source>
</evidence>
<dbReference type="EMBL" id="BAABKY010000001">
    <property type="protein sequence ID" value="GAA5070012.1"/>
    <property type="molecule type" value="Genomic_DNA"/>
</dbReference>
<keyword evidence="16" id="KW-0732">Signal</keyword>
<evidence type="ECO:0000256" key="1">
    <source>
        <dbReference type="ARBA" id="ARBA00004651"/>
    </source>
</evidence>
<dbReference type="InterPro" id="IPR027256">
    <property type="entry name" value="P-typ_ATPase_IB"/>
</dbReference>
<keyword evidence="14 15" id="KW-0472">Membrane</keyword>
<dbReference type="InterPro" id="IPR036412">
    <property type="entry name" value="HAD-like_sf"/>
</dbReference>
<comment type="similarity">
    <text evidence="2 15">Belongs to the cation transport ATPase (P-type) (TC 3.A.3) family. Type IB subfamily.</text>
</comment>
<keyword evidence="12 15" id="KW-1133">Transmembrane helix</keyword>
<dbReference type="NCBIfam" id="TIGR01494">
    <property type="entry name" value="ATPase_P-type"/>
    <property type="match status" value="1"/>
</dbReference>
<dbReference type="SUPFAM" id="SSF56784">
    <property type="entry name" value="HAD-like"/>
    <property type="match status" value="1"/>
</dbReference>
<keyword evidence="7 15" id="KW-0479">Metal-binding</keyword>
<dbReference type="Pfam" id="PF00702">
    <property type="entry name" value="Hydrolase"/>
    <property type="match status" value="1"/>
</dbReference>
<evidence type="ECO:0000313" key="19">
    <source>
        <dbReference type="Proteomes" id="UP001501083"/>
    </source>
</evidence>
<dbReference type="Proteomes" id="UP001501083">
    <property type="component" value="Unassembled WGS sequence"/>
</dbReference>
<feature type="transmembrane region" description="Helical" evidence="15">
    <location>
        <begin position="218"/>
        <end position="239"/>
    </location>
</feature>
<dbReference type="InterPro" id="IPR023298">
    <property type="entry name" value="ATPase_P-typ_TM_dom_sf"/>
</dbReference>
<feature type="domain" description="HMA" evidence="17">
    <location>
        <begin position="98"/>
        <end position="164"/>
    </location>
</feature>
<dbReference type="InterPro" id="IPR036163">
    <property type="entry name" value="HMA_dom_sf"/>
</dbReference>
<evidence type="ECO:0000256" key="6">
    <source>
        <dbReference type="ARBA" id="ARBA00022692"/>
    </source>
</evidence>
<feature type="transmembrane region" description="Helical" evidence="15">
    <location>
        <begin position="182"/>
        <end position="206"/>
    </location>
</feature>
<keyword evidence="8 15" id="KW-0547">Nucleotide-binding</keyword>
<dbReference type="Gene3D" id="3.40.50.1000">
    <property type="entry name" value="HAD superfamily/HAD-like"/>
    <property type="match status" value="1"/>
</dbReference>
<keyword evidence="13" id="KW-0406">Ion transport</keyword>
<evidence type="ECO:0000256" key="8">
    <source>
        <dbReference type="ARBA" id="ARBA00022741"/>
    </source>
</evidence>
<dbReference type="PANTHER" id="PTHR43520:SF5">
    <property type="entry name" value="CATION-TRANSPORTING P-TYPE ATPASE-RELATED"/>
    <property type="match status" value="1"/>
</dbReference>
<proteinExistence type="inferred from homology"/>
<keyword evidence="6 15" id="KW-0812">Transmembrane</keyword>
<dbReference type="InterPro" id="IPR023214">
    <property type="entry name" value="HAD_sf"/>
</dbReference>